<dbReference type="InterPro" id="IPR013815">
    <property type="entry name" value="ATP_grasp_subdomain_1"/>
</dbReference>
<dbReference type="InterPro" id="IPR036637">
    <property type="entry name" value="Phosphohistidine_dom_sf"/>
</dbReference>
<accession>A0A934NMR3</accession>
<evidence type="ECO:0000313" key="5">
    <source>
        <dbReference type="EMBL" id="MBJ8338096.1"/>
    </source>
</evidence>
<dbReference type="PANTHER" id="PTHR43030">
    <property type="entry name" value="PHOSPHOENOLPYRUVATE SYNTHASE"/>
    <property type="match status" value="1"/>
</dbReference>
<reference evidence="5" key="1">
    <citation type="submission" date="2020-12" db="EMBL/GenBank/DDBJ databases">
        <title>Antrihabitans popcorni sp. nov. and Antrihabitans auranticaus sp. nov., isolated from a larva cave.</title>
        <authorList>
            <person name="Lee S.D."/>
            <person name="Kim I.S."/>
        </authorList>
    </citation>
    <scope>NUCLEOTIDE SEQUENCE</scope>
    <source>
        <strain evidence="5">YC3-6</strain>
    </source>
</reference>
<proteinExistence type="inferred from homology"/>
<protein>
    <recommendedName>
        <fullName evidence="4">PEP-utilising enzyme mobile domain-containing protein</fullName>
    </recommendedName>
</protein>
<name>A0A934NMR3_9NOCA</name>
<organism evidence="5 6">
    <name type="scientific">Antrihabitans stalagmiti</name>
    <dbReference type="NCBI Taxonomy" id="2799499"/>
    <lineage>
        <taxon>Bacteria</taxon>
        <taxon>Bacillati</taxon>
        <taxon>Actinomycetota</taxon>
        <taxon>Actinomycetes</taxon>
        <taxon>Mycobacteriales</taxon>
        <taxon>Nocardiaceae</taxon>
        <taxon>Antrihabitans</taxon>
    </lineage>
</organism>
<dbReference type="Gene3D" id="3.30.1490.20">
    <property type="entry name" value="ATP-grasp fold, A domain"/>
    <property type="match status" value="1"/>
</dbReference>
<dbReference type="GO" id="GO:0008986">
    <property type="term" value="F:pyruvate, water dikinase activity"/>
    <property type="evidence" value="ECO:0007669"/>
    <property type="project" value="InterPro"/>
</dbReference>
<dbReference type="GO" id="GO:0005524">
    <property type="term" value="F:ATP binding"/>
    <property type="evidence" value="ECO:0007669"/>
    <property type="project" value="UniProtKB-KW"/>
</dbReference>
<keyword evidence="3" id="KW-0067">ATP-binding</keyword>
<evidence type="ECO:0000259" key="4">
    <source>
        <dbReference type="Pfam" id="PF00391"/>
    </source>
</evidence>
<dbReference type="InterPro" id="IPR006319">
    <property type="entry name" value="PEP_synth"/>
</dbReference>
<evidence type="ECO:0000256" key="3">
    <source>
        <dbReference type="ARBA" id="ARBA00022840"/>
    </source>
</evidence>
<dbReference type="Gene3D" id="3.50.30.10">
    <property type="entry name" value="Phosphohistidine domain"/>
    <property type="match status" value="1"/>
</dbReference>
<dbReference type="SUPFAM" id="SSF52009">
    <property type="entry name" value="Phosphohistidine domain"/>
    <property type="match status" value="1"/>
</dbReference>
<gene>
    <name evidence="5" type="ORF">JGU71_04285</name>
</gene>
<evidence type="ECO:0000256" key="1">
    <source>
        <dbReference type="ARBA" id="ARBA00007837"/>
    </source>
</evidence>
<evidence type="ECO:0000256" key="2">
    <source>
        <dbReference type="ARBA" id="ARBA00022741"/>
    </source>
</evidence>
<dbReference type="Gene3D" id="3.30.470.20">
    <property type="entry name" value="ATP-grasp fold, B domain"/>
    <property type="match status" value="1"/>
</dbReference>
<dbReference type="InterPro" id="IPR008279">
    <property type="entry name" value="PEP-util_enz_mobile_dom"/>
</dbReference>
<comment type="caution">
    <text evidence="5">The sequence shown here is derived from an EMBL/GenBank/DDBJ whole genome shotgun (WGS) entry which is preliminary data.</text>
</comment>
<dbReference type="SUPFAM" id="SSF56059">
    <property type="entry name" value="Glutathione synthetase ATP-binding domain-like"/>
    <property type="match status" value="1"/>
</dbReference>
<sequence length="349" mass="35923">MRSGIGGICDIGTIAASALPLDEVAVAFGGKAAGLVRLQRSGFRTPPTWFVPPQVGLGIIDVTTLDLQVSRWAVRSSSANEDGEQRSYAGLFSSELAVVATAVPDAVARVRASGANSRLRAVYDLVDHGPIPVVLQPFLDAELAGVWIGDGAGGGVLEWSSAGTDAVVAGTVTPARELWRSEEPLGGNALRVAGREMGAGCLAVERAMGEACDLEFCVHAGQLVWLQCRPVTAFVPSGVAGQSNGEVVVSGIAAAAGISRGRPRVVLSHDDEAWAAGDILVVRYTSIEWVPLMTEASAVVTDIGGGLSHAAIISRELGIPCVTGTGTGTQALADMAWVTVDGDGGRVFR</sequence>
<dbReference type="Proteomes" id="UP000655868">
    <property type="component" value="Unassembled WGS sequence"/>
</dbReference>
<comment type="similarity">
    <text evidence="1">Belongs to the PEP-utilizing enzyme family.</text>
</comment>
<dbReference type="AlphaFoldDB" id="A0A934NMR3"/>
<dbReference type="EMBL" id="JAEMNV010000001">
    <property type="protein sequence ID" value="MBJ8338096.1"/>
    <property type="molecule type" value="Genomic_DNA"/>
</dbReference>
<keyword evidence="6" id="KW-1185">Reference proteome</keyword>
<dbReference type="RefSeq" id="WP_199702589.1">
    <property type="nucleotide sequence ID" value="NZ_JAEMNV010000001.1"/>
</dbReference>
<dbReference type="Pfam" id="PF00391">
    <property type="entry name" value="PEP-utilizers"/>
    <property type="match status" value="1"/>
</dbReference>
<dbReference type="PANTHER" id="PTHR43030:SF1">
    <property type="entry name" value="PHOSPHOENOLPYRUVATE SYNTHASE"/>
    <property type="match status" value="1"/>
</dbReference>
<evidence type="ECO:0000313" key="6">
    <source>
        <dbReference type="Proteomes" id="UP000655868"/>
    </source>
</evidence>
<feature type="domain" description="PEP-utilising enzyme mobile" evidence="4">
    <location>
        <begin position="276"/>
        <end position="345"/>
    </location>
</feature>
<keyword evidence="2" id="KW-0547">Nucleotide-binding</keyword>